<evidence type="ECO:0000313" key="3">
    <source>
        <dbReference type="EMBL" id="SMF25202.1"/>
    </source>
</evidence>
<dbReference type="OrthoDB" id="9788090at2"/>
<gene>
    <name evidence="3" type="ORF">SAMN06296036_10848</name>
</gene>
<name>A0A1Y6BS38_9BACT</name>
<evidence type="ECO:0000256" key="1">
    <source>
        <dbReference type="PROSITE-ProRule" id="PRU00169"/>
    </source>
</evidence>
<dbReference type="PROSITE" id="PS50110">
    <property type="entry name" value="RESPONSE_REGULATORY"/>
    <property type="match status" value="1"/>
</dbReference>
<proteinExistence type="predicted"/>
<evidence type="ECO:0000259" key="2">
    <source>
        <dbReference type="PROSITE" id="PS50110"/>
    </source>
</evidence>
<dbReference type="SUPFAM" id="SSF52172">
    <property type="entry name" value="CheY-like"/>
    <property type="match status" value="1"/>
</dbReference>
<dbReference type="STRING" id="1513793.SAMN06296036_10848"/>
<dbReference type="GO" id="GO:0000160">
    <property type="term" value="P:phosphorelay signal transduction system"/>
    <property type="evidence" value="ECO:0007669"/>
    <property type="project" value="InterPro"/>
</dbReference>
<organism evidence="3 4">
    <name type="scientific">Pseudobacteriovorax antillogorgiicola</name>
    <dbReference type="NCBI Taxonomy" id="1513793"/>
    <lineage>
        <taxon>Bacteria</taxon>
        <taxon>Pseudomonadati</taxon>
        <taxon>Bdellovibrionota</taxon>
        <taxon>Oligoflexia</taxon>
        <taxon>Oligoflexales</taxon>
        <taxon>Pseudobacteriovoracaceae</taxon>
        <taxon>Pseudobacteriovorax</taxon>
    </lineage>
</organism>
<accession>A0A1Y6BS38</accession>
<keyword evidence="1" id="KW-0597">Phosphoprotein</keyword>
<dbReference type="SMART" id="SM00448">
    <property type="entry name" value="REC"/>
    <property type="match status" value="1"/>
</dbReference>
<dbReference type="Pfam" id="PF00072">
    <property type="entry name" value="Response_reg"/>
    <property type="match status" value="1"/>
</dbReference>
<dbReference type="Proteomes" id="UP000192907">
    <property type="component" value="Unassembled WGS sequence"/>
</dbReference>
<protein>
    <submittedName>
        <fullName evidence="3">Two-component system, chemotaxis family, response regulator CheY</fullName>
    </submittedName>
</protein>
<keyword evidence="4" id="KW-1185">Reference proteome</keyword>
<dbReference type="RefSeq" id="WP_132319039.1">
    <property type="nucleotide sequence ID" value="NZ_FWZT01000008.1"/>
</dbReference>
<dbReference type="AlphaFoldDB" id="A0A1Y6BS38"/>
<reference evidence="4" key="1">
    <citation type="submission" date="2017-04" db="EMBL/GenBank/DDBJ databases">
        <authorList>
            <person name="Varghese N."/>
            <person name="Submissions S."/>
        </authorList>
    </citation>
    <scope>NUCLEOTIDE SEQUENCE [LARGE SCALE GENOMIC DNA]</scope>
    <source>
        <strain evidence="4">RKEM611</strain>
    </source>
</reference>
<dbReference type="InterPro" id="IPR052048">
    <property type="entry name" value="ST_Response_Regulator"/>
</dbReference>
<dbReference type="InterPro" id="IPR001789">
    <property type="entry name" value="Sig_transdc_resp-reg_receiver"/>
</dbReference>
<feature type="domain" description="Response regulatory" evidence="2">
    <location>
        <begin position="3"/>
        <end position="120"/>
    </location>
</feature>
<dbReference type="InterPro" id="IPR011006">
    <property type="entry name" value="CheY-like_superfamily"/>
</dbReference>
<dbReference type="PANTHER" id="PTHR43228">
    <property type="entry name" value="TWO-COMPONENT RESPONSE REGULATOR"/>
    <property type="match status" value="1"/>
</dbReference>
<dbReference type="EMBL" id="FWZT01000008">
    <property type="protein sequence ID" value="SMF25202.1"/>
    <property type="molecule type" value="Genomic_DNA"/>
</dbReference>
<feature type="modified residue" description="4-aspartylphosphate" evidence="1">
    <location>
        <position position="52"/>
    </location>
</feature>
<evidence type="ECO:0000313" key="4">
    <source>
        <dbReference type="Proteomes" id="UP000192907"/>
    </source>
</evidence>
<sequence length="123" mass="13648">MAKVLVVDDSEMQRNNIRDIIVQRGHEVITAANGQEGIEKYQANTINLVLADHNMPILTGLEMCKEIHSIANGSPPPIIMITTEVGDEEIKAQAKQYGVKAWLVKPYKNEAIDLILKKLLASQ</sequence>
<dbReference type="Gene3D" id="3.40.50.2300">
    <property type="match status" value="1"/>
</dbReference>
<dbReference type="PANTHER" id="PTHR43228:SF1">
    <property type="entry name" value="TWO-COMPONENT RESPONSE REGULATOR ARR22"/>
    <property type="match status" value="1"/>
</dbReference>